<dbReference type="PANTHER" id="PTHR12353:SF1">
    <property type="entry name" value="DISKS LARGE-ASSOCIATED PROTEIN 5"/>
    <property type="match status" value="1"/>
</dbReference>
<dbReference type="GO" id="GO:0005634">
    <property type="term" value="C:nucleus"/>
    <property type="evidence" value="ECO:0007669"/>
    <property type="project" value="TreeGrafter"/>
</dbReference>
<dbReference type="GO" id="GO:0007059">
    <property type="term" value="P:chromosome segregation"/>
    <property type="evidence" value="ECO:0007669"/>
    <property type="project" value="TreeGrafter"/>
</dbReference>
<proteinExistence type="inferred from homology"/>
<gene>
    <name evidence="3" type="ORF">DGAL_LOCUS16382</name>
</gene>
<comment type="caution">
    <text evidence="3">The sequence shown here is derived from an EMBL/GenBank/DDBJ whole genome shotgun (WGS) entry which is preliminary data.</text>
</comment>
<reference evidence="3" key="1">
    <citation type="submission" date="2021-11" db="EMBL/GenBank/DDBJ databases">
        <authorList>
            <person name="Schell T."/>
        </authorList>
    </citation>
    <scope>NUCLEOTIDE SEQUENCE</scope>
    <source>
        <strain evidence="3">M5</strain>
    </source>
</reference>
<feature type="region of interest" description="Disordered" evidence="2">
    <location>
        <begin position="1"/>
        <end position="30"/>
    </location>
</feature>
<dbReference type="GO" id="GO:0005737">
    <property type="term" value="C:cytoplasm"/>
    <property type="evidence" value="ECO:0007669"/>
    <property type="project" value="TreeGrafter"/>
</dbReference>
<dbReference type="GO" id="GO:0007052">
    <property type="term" value="P:mitotic spindle organization"/>
    <property type="evidence" value="ECO:0007669"/>
    <property type="project" value="TreeGrafter"/>
</dbReference>
<dbReference type="GO" id="GO:0023052">
    <property type="term" value="P:signaling"/>
    <property type="evidence" value="ECO:0007669"/>
    <property type="project" value="InterPro"/>
</dbReference>
<evidence type="ECO:0000313" key="4">
    <source>
        <dbReference type="Proteomes" id="UP000789390"/>
    </source>
</evidence>
<feature type="compositionally biased region" description="Basic and acidic residues" evidence="2">
    <location>
        <begin position="18"/>
        <end position="30"/>
    </location>
</feature>
<dbReference type="GO" id="GO:0007346">
    <property type="term" value="P:regulation of mitotic cell cycle"/>
    <property type="evidence" value="ECO:0007669"/>
    <property type="project" value="TreeGrafter"/>
</dbReference>
<accession>A0A8J2S8C2</accession>
<dbReference type="PANTHER" id="PTHR12353">
    <property type="entry name" value="DISKS LARGE-ASSOCIATED PROTEIN DAP SAP90/PSD-95-ASSOCIATED PROTEIN"/>
    <property type="match status" value="1"/>
</dbReference>
<name>A0A8J2S8C2_9CRUS</name>
<organism evidence="3 4">
    <name type="scientific">Daphnia galeata</name>
    <dbReference type="NCBI Taxonomy" id="27404"/>
    <lineage>
        <taxon>Eukaryota</taxon>
        <taxon>Metazoa</taxon>
        <taxon>Ecdysozoa</taxon>
        <taxon>Arthropoda</taxon>
        <taxon>Crustacea</taxon>
        <taxon>Branchiopoda</taxon>
        <taxon>Diplostraca</taxon>
        <taxon>Cladocera</taxon>
        <taxon>Anomopoda</taxon>
        <taxon>Daphniidae</taxon>
        <taxon>Daphnia</taxon>
    </lineage>
</organism>
<evidence type="ECO:0000256" key="2">
    <source>
        <dbReference type="SAM" id="MobiDB-lite"/>
    </source>
</evidence>
<dbReference type="Proteomes" id="UP000789390">
    <property type="component" value="Unassembled WGS sequence"/>
</dbReference>
<dbReference type="GO" id="GO:0051642">
    <property type="term" value="P:centrosome localization"/>
    <property type="evidence" value="ECO:0007669"/>
    <property type="project" value="TreeGrafter"/>
</dbReference>
<feature type="region of interest" description="Disordered" evidence="2">
    <location>
        <begin position="271"/>
        <end position="299"/>
    </location>
</feature>
<feature type="compositionally biased region" description="Polar residues" evidence="2">
    <location>
        <begin position="192"/>
        <end position="203"/>
    </location>
</feature>
<dbReference type="EMBL" id="CAKKLH010000328">
    <property type="protein sequence ID" value="CAH0112613.1"/>
    <property type="molecule type" value="Genomic_DNA"/>
</dbReference>
<comment type="similarity">
    <text evidence="1">Belongs to the SAPAP family.</text>
</comment>
<dbReference type="AlphaFoldDB" id="A0A8J2S8C2"/>
<dbReference type="Pfam" id="PF03359">
    <property type="entry name" value="GKAP"/>
    <property type="match status" value="1"/>
</dbReference>
<evidence type="ECO:0000256" key="1">
    <source>
        <dbReference type="ARBA" id="ARBA00008839"/>
    </source>
</evidence>
<dbReference type="GO" id="GO:0051382">
    <property type="term" value="P:kinetochore assembly"/>
    <property type="evidence" value="ECO:0007669"/>
    <property type="project" value="TreeGrafter"/>
</dbReference>
<keyword evidence="4" id="KW-1185">Reference proteome</keyword>
<dbReference type="OrthoDB" id="10023951at2759"/>
<sequence length="604" mass="66580">MAESREDRFVHFSPCTPKRGDDRKGGKARWKDRCEKKFGSVFSAEYFKKLFHLKPSSLNKASASKGNSLKKPPFFVPGRIVYNDSHLLQSVPQVKNPSAKKTVTRTGVVKVASSQFGASRKPLGKIKSETTMAESSKPITDACPHCKAFIPSTVAQDVDGLHASSAFSQISAPNAFIAIDRRTSPEKPFSSILKSPESSTIPVSYSPEDCQAVDNSEDSDCESKEQEKHHEIVALAEACLHASSADPISQNSAPNPFIVIDRRTSAEKPFSSLLKSPEFSTSPVSYSPGDGHAVDNSEDSDCESRQQLKHHGIVALAEAHQNKSEFEFSESCVQITEPPSKTDFEASVHAVSKNSKGKAQQVQEQEVCQNHDDGGINKSESEVEKSAIQIAFPSDDEAEEDVHHHNLHAENIEIAQQLRAPIEEKKKLLDELCRKWNGRLKEGSIPNEEIGAVLTVIGQTQLLQRERIHQYAGLILKFENNNSDEKKILKSDLEGFWEMILLQVTDVENKFIELESLLGNDCVSHADQVSLSNPGEVAFTLPVIDKRSPFIQPEMSTPSSLISADCVSYADQVSLSNPGEVAFTLPVIDKRSPFIQPEISTPRY</sequence>
<dbReference type="GO" id="GO:0031616">
    <property type="term" value="C:spindle pole centrosome"/>
    <property type="evidence" value="ECO:0007669"/>
    <property type="project" value="TreeGrafter"/>
</dbReference>
<feature type="compositionally biased region" description="Basic and acidic residues" evidence="2">
    <location>
        <begin position="1"/>
        <end position="10"/>
    </location>
</feature>
<feature type="region of interest" description="Disordered" evidence="2">
    <location>
        <begin position="187"/>
        <end position="227"/>
    </location>
</feature>
<dbReference type="InterPro" id="IPR005026">
    <property type="entry name" value="SAPAP"/>
</dbReference>
<protein>
    <submittedName>
        <fullName evidence="3">Uncharacterized protein</fullName>
    </submittedName>
</protein>
<dbReference type="GO" id="GO:0008017">
    <property type="term" value="F:microtubule binding"/>
    <property type="evidence" value="ECO:0007669"/>
    <property type="project" value="TreeGrafter"/>
</dbReference>
<evidence type="ECO:0000313" key="3">
    <source>
        <dbReference type="EMBL" id="CAH0112613.1"/>
    </source>
</evidence>